<accession>A0A8J2JYM4</accession>
<sequence length="583" mass="67820">MEVYKKRRIDTPTETTISEADLDSLVCYTFSIDLVLKEILKQLPVKDLLTCSLVSKNWNYSSRSVLRENKRCLAYTRRYDWCQDLRSIDRIMAQSQNLPINGLSLSIKTSDHDCIAYSNLTEAFPFLLGAFKIKYLEINWVDLMECPGVEFLKTVFRSRAFYLKGLEIFKIPCPIAMNITDFCGIEPERKLSWLPNVTTLELPYSVHACKYFLDDLLQATPKLKNLHGSIAFETLDVIQRQKRGNAIKDFDYCPADDAQIPHCLAFAENHPKLRRLNFSAYLDEKMNLYLRILEMILDSSSDSLEELDISHWNLFLLNKLEIPPLKTVYILRLGYCQAIDAQEGYSTLRKINWDRLFPNLQVLEIFDEEVREEGVKMYIDADLMDSPDFWSSSVEKFIILASSYPRPEPIFECFSQLLPNVKNVQILSCPNINSYLSLMWTTWKDIECITFYNTNDTELNGSLDAVFCGIEEDMAEELRKVHLKTLELIQLKPTRPSMLDLKKLKRFQLDILHRKTCDNTDKNNFILSKVTGALVFRNMPQVRVDIARMDCKSSWNVPCRFKLDHLSPYARFFFATGWCPFTN</sequence>
<dbReference type="InterPro" id="IPR001810">
    <property type="entry name" value="F-box_dom"/>
</dbReference>
<evidence type="ECO:0000313" key="2">
    <source>
        <dbReference type="EMBL" id="CAG7729863.1"/>
    </source>
</evidence>
<dbReference type="Proteomes" id="UP000708208">
    <property type="component" value="Unassembled WGS sequence"/>
</dbReference>
<reference evidence="2" key="1">
    <citation type="submission" date="2021-06" db="EMBL/GenBank/DDBJ databases">
        <authorList>
            <person name="Hodson N. C."/>
            <person name="Mongue J. A."/>
            <person name="Jaron S. K."/>
        </authorList>
    </citation>
    <scope>NUCLEOTIDE SEQUENCE</scope>
</reference>
<dbReference type="AlphaFoldDB" id="A0A8J2JYM4"/>
<evidence type="ECO:0000313" key="3">
    <source>
        <dbReference type="Proteomes" id="UP000708208"/>
    </source>
</evidence>
<name>A0A8J2JYM4_9HEXA</name>
<dbReference type="EMBL" id="CAJVCH010185365">
    <property type="protein sequence ID" value="CAG7729863.1"/>
    <property type="molecule type" value="Genomic_DNA"/>
</dbReference>
<protein>
    <recommendedName>
        <fullName evidence="1">F-box domain-containing protein</fullName>
    </recommendedName>
</protein>
<proteinExistence type="predicted"/>
<keyword evidence="3" id="KW-1185">Reference proteome</keyword>
<gene>
    <name evidence="2" type="ORF">AFUS01_LOCUS18553</name>
</gene>
<dbReference type="Pfam" id="PF00646">
    <property type="entry name" value="F-box"/>
    <property type="match status" value="1"/>
</dbReference>
<feature type="domain" description="F-box" evidence="1">
    <location>
        <begin position="35"/>
        <end position="65"/>
    </location>
</feature>
<evidence type="ECO:0000259" key="1">
    <source>
        <dbReference type="Pfam" id="PF00646"/>
    </source>
</evidence>
<organism evidence="2 3">
    <name type="scientific">Allacma fusca</name>
    <dbReference type="NCBI Taxonomy" id="39272"/>
    <lineage>
        <taxon>Eukaryota</taxon>
        <taxon>Metazoa</taxon>
        <taxon>Ecdysozoa</taxon>
        <taxon>Arthropoda</taxon>
        <taxon>Hexapoda</taxon>
        <taxon>Collembola</taxon>
        <taxon>Symphypleona</taxon>
        <taxon>Sminthuridae</taxon>
        <taxon>Allacma</taxon>
    </lineage>
</organism>
<comment type="caution">
    <text evidence="2">The sequence shown here is derived from an EMBL/GenBank/DDBJ whole genome shotgun (WGS) entry which is preliminary data.</text>
</comment>